<dbReference type="Proteomes" id="UP000478052">
    <property type="component" value="Unassembled WGS sequence"/>
</dbReference>
<gene>
    <name evidence="1" type="ORF">FWK35_00028336</name>
</gene>
<evidence type="ECO:0000313" key="2">
    <source>
        <dbReference type="Proteomes" id="UP000478052"/>
    </source>
</evidence>
<sequence>MKFKQTSRSPDCSVTYFSGYLRYKCYKKFNCHYCQNNLQTNNNLNDKNKLLLIHKNYSSYQNDIAFTAPSIDFNKIINPYWTFLKNILIKFCTKKKLDSNYY</sequence>
<proteinExistence type="predicted"/>
<keyword evidence="2" id="KW-1185">Reference proteome</keyword>
<evidence type="ECO:0000313" key="1">
    <source>
        <dbReference type="EMBL" id="KAF0748913.1"/>
    </source>
</evidence>
<dbReference type="AlphaFoldDB" id="A0A6G0Y3Z7"/>
<reference evidence="1 2" key="1">
    <citation type="submission" date="2019-08" db="EMBL/GenBank/DDBJ databases">
        <title>Whole genome of Aphis craccivora.</title>
        <authorList>
            <person name="Voronova N.V."/>
            <person name="Shulinski R.S."/>
            <person name="Bandarenka Y.V."/>
            <person name="Zhorov D.G."/>
            <person name="Warner D."/>
        </authorList>
    </citation>
    <scope>NUCLEOTIDE SEQUENCE [LARGE SCALE GENOMIC DNA]</scope>
    <source>
        <strain evidence="1">180601</strain>
        <tissue evidence="1">Whole Body</tissue>
    </source>
</reference>
<organism evidence="1 2">
    <name type="scientific">Aphis craccivora</name>
    <name type="common">Cowpea aphid</name>
    <dbReference type="NCBI Taxonomy" id="307492"/>
    <lineage>
        <taxon>Eukaryota</taxon>
        <taxon>Metazoa</taxon>
        <taxon>Ecdysozoa</taxon>
        <taxon>Arthropoda</taxon>
        <taxon>Hexapoda</taxon>
        <taxon>Insecta</taxon>
        <taxon>Pterygota</taxon>
        <taxon>Neoptera</taxon>
        <taxon>Paraneoptera</taxon>
        <taxon>Hemiptera</taxon>
        <taxon>Sternorrhyncha</taxon>
        <taxon>Aphidomorpha</taxon>
        <taxon>Aphidoidea</taxon>
        <taxon>Aphididae</taxon>
        <taxon>Aphidini</taxon>
        <taxon>Aphis</taxon>
        <taxon>Aphis</taxon>
    </lineage>
</organism>
<accession>A0A6G0Y3Z7</accession>
<comment type="caution">
    <text evidence="1">The sequence shown here is derived from an EMBL/GenBank/DDBJ whole genome shotgun (WGS) entry which is preliminary data.</text>
</comment>
<name>A0A6G0Y3Z7_APHCR</name>
<protein>
    <submittedName>
        <fullName evidence="1">Transposable element P transposase</fullName>
    </submittedName>
</protein>
<dbReference type="EMBL" id="VUJU01006299">
    <property type="protein sequence ID" value="KAF0748913.1"/>
    <property type="molecule type" value="Genomic_DNA"/>
</dbReference>
<dbReference type="OrthoDB" id="6627556at2759"/>